<keyword evidence="1" id="KW-0472">Membrane</keyword>
<evidence type="ECO:0000313" key="2">
    <source>
        <dbReference type="EMBL" id="PFH36283.1"/>
    </source>
</evidence>
<protein>
    <recommendedName>
        <fullName evidence="4">Transmembrane protein</fullName>
    </recommendedName>
</protein>
<accession>A0A2A9MKS3</accession>
<feature type="transmembrane region" description="Helical" evidence="1">
    <location>
        <begin position="38"/>
        <end position="56"/>
    </location>
</feature>
<organism evidence="2 3">
    <name type="scientific">Besnoitia besnoiti</name>
    <name type="common">Apicomplexan protozoan</name>
    <dbReference type="NCBI Taxonomy" id="94643"/>
    <lineage>
        <taxon>Eukaryota</taxon>
        <taxon>Sar</taxon>
        <taxon>Alveolata</taxon>
        <taxon>Apicomplexa</taxon>
        <taxon>Conoidasida</taxon>
        <taxon>Coccidia</taxon>
        <taxon>Eucoccidiorida</taxon>
        <taxon>Eimeriorina</taxon>
        <taxon>Sarcocystidae</taxon>
        <taxon>Besnoitia</taxon>
    </lineage>
</organism>
<dbReference type="GeneID" id="40309405"/>
<evidence type="ECO:0008006" key="4">
    <source>
        <dbReference type="Google" id="ProtNLM"/>
    </source>
</evidence>
<keyword evidence="3" id="KW-1185">Reference proteome</keyword>
<dbReference type="KEGG" id="bbes:BESB_044750"/>
<comment type="caution">
    <text evidence="2">The sequence shown here is derived from an EMBL/GenBank/DDBJ whole genome shotgun (WGS) entry which is preliminary data.</text>
</comment>
<evidence type="ECO:0000256" key="1">
    <source>
        <dbReference type="SAM" id="Phobius"/>
    </source>
</evidence>
<keyword evidence="1" id="KW-1133">Transmembrane helix</keyword>
<keyword evidence="1" id="KW-0812">Transmembrane</keyword>
<gene>
    <name evidence="2" type="ORF">BESB_044750</name>
</gene>
<sequence>MGSDTLMRRCYIRPLYLVPAGFLSTLSLQTLTASRRKMGLFVFVCLLLRSTLGVTVCDVPSSWRRKHVTFHAFLPVLTSSIGSLLAVLPTVPCFSECYTGSWSRCNSELSTESSSAYQHISYLISQATSERGSATQEDLQLLRFCLGTGYLVACIGDNPTLSGQGFARSDEADRARLSKLCDDGVIDGRDPPEYRRAGSLGVTEVACTQHLQKFGLHRRGVVRYDACKLYEEWARADYVPRGSYAIPLISLGVTAAVFLSNQLSKRLGS</sequence>
<dbReference type="VEuPathDB" id="ToxoDB:BESB_044750"/>
<dbReference type="Proteomes" id="UP000224006">
    <property type="component" value="Chromosome III"/>
</dbReference>
<name>A0A2A9MKS3_BESBE</name>
<feature type="transmembrane region" description="Helical" evidence="1">
    <location>
        <begin position="68"/>
        <end position="88"/>
    </location>
</feature>
<evidence type="ECO:0000313" key="3">
    <source>
        <dbReference type="Proteomes" id="UP000224006"/>
    </source>
</evidence>
<dbReference type="AlphaFoldDB" id="A0A2A9MKS3"/>
<proteinExistence type="predicted"/>
<dbReference type="OrthoDB" id="329782at2759"/>
<dbReference type="EMBL" id="NWUJ01000003">
    <property type="protein sequence ID" value="PFH36283.1"/>
    <property type="molecule type" value="Genomic_DNA"/>
</dbReference>
<reference evidence="2 3" key="1">
    <citation type="submission" date="2017-09" db="EMBL/GenBank/DDBJ databases">
        <title>Genome sequencing of Besnoitia besnoiti strain Bb-Ger1.</title>
        <authorList>
            <person name="Schares G."/>
            <person name="Venepally P."/>
            <person name="Lorenzi H.A."/>
        </authorList>
    </citation>
    <scope>NUCLEOTIDE SEQUENCE [LARGE SCALE GENOMIC DNA]</scope>
    <source>
        <strain evidence="2 3">Bb-Ger1</strain>
    </source>
</reference>
<dbReference type="RefSeq" id="XP_029220292.1">
    <property type="nucleotide sequence ID" value="XM_029362926.1"/>
</dbReference>